<dbReference type="PANTHER" id="PTHR33931">
    <property type="entry name" value="HOLIN-LIKE PROTEIN CIDA-RELATED"/>
    <property type="match status" value="1"/>
</dbReference>
<evidence type="ECO:0000256" key="6">
    <source>
        <dbReference type="SAM" id="Phobius"/>
    </source>
</evidence>
<accession>A0A645GBU3</accession>
<evidence type="ECO:0000256" key="3">
    <source>
        <dbReference type="ARBA" id="ARBA00022692"/>
    </source>
</evidence>
<protein>
    <submittedName>
        <fullName evidence="7">Holin-like protein CidA</fullName>
    </submittedName>
</protein>
<dbReference type="PANTHER" id="PTHR33931:SF2">
    <property type="entry name" value="HOLIN-LIKE PROTEIN CIDA"/>
    <property type="match status" value="1"/>
</dbReference>
<comment type="caution">
    <text evidence="7">The sequence shown here is derived from an EMBL/GenBank/DDBJ whole genome shotgun (WGS) entry which is preliminary data.</text>
</comment>
<dbReference type="AlphaFoldDB" id="A0A645GBU3"/>
<evidence type="ECO:0000256" key="2">
    <source>
        <dbReference type="ARBA" id="ARBA00022475"/>
    </source>
</evidence>
<dbReference type="Pfam" id="PF03788">
    <property type="entry name" value="LrgA"/>
    <property type="match status" value="1"/>
</dbReference>
<keyword evidence="4 6" id="KW-1133">Transmembrane helix</keyword>
<proteinExistence type="predicted"/>
<name>A0A645GBU3_9ZZZZ</name>
<keyword evidence="3 6" id="KW-0812">Transmembrane</keyword>
<dbReference type="GO" id="GO:0005886">
    <property type="term" value="C:plasma membrane"/>
    <property type="evidence" value="ECO:0007669"/>
    <property type="project" value="UniProtKB-SubCell"/>
</dbReference>
<dbReference type="InterPro" id="IPR005538">
    <property type="entry name" value="LrgA/CidA"/>
</dbReference>
<evidence type="ECO:0000256" key="1">
    <source>
        <dbReference type="ARBA" id="ARBA00004651"/>
    </source>
</evidence>
<feature type="transmembrane region" description="Helical" evidence="6">
    <location>
        <begin position="51"/>
        <end position="72"/>
    </location>
</feature>
<evidence type="ECO:0000256" key="4">
    <source>
        <dbReference type="ARBA" id="ARBA00022989"/>
    </source>
</evidence>
<gene>
    <name evidence="7" type="primary">cidA_12</name>
    <name evidence="7" type="ORF">SDC9_170978</name>
</gene>
<evidence type="ECO:0000256" key="5">
    <source>
        <dbReference type="ARBA" id="ARBA00023136"/>
    </source>
</evidence>
<sequence length="88" mass="9564">MILLFLALFFKILKPEKVQSVATVITKNMAVFFVPAGVGLMVYAQMLESSFVAIVAAIAGSTVLTIVTVALIQERLEKRRKKGGIGHE</sequence>
<keyword evidence="2" id="KW-1003">Cell membrane</keyword>
<dbReference type="EMBL" id="VSSQ01072144">
    <property type="protein sequence ID" value="MPN23586.1"/>
    <property type="molecule type" value="Genomic_DNA"/>
</dbReference>
<organism evidence="7">
    <name type="scientific">bioreactor metagenome</name>
    <dbReference type="NCBI Taxonomy" id="1076179"/>
    <lineage>
        <taxon>unclassified sequences</taxon>
        <taxon>metagenomes</taxon>
        <taxon>ecological metagenomes</taxon>
    </lineage>
</organism>
<evidence type="ECO:0000313" key="7">
    <source>
        <dbReference type="EMBL" id="MPN23586.1"/>
    </source>
</evidence>
<reference evidence="7" key="1">
    <citation type="submission" date="2019-08" db="EMBL/GenBank/DDBJ databases">
        <authorList>
            <person name="Kucharzyk K."/>
            <person name="Murdoch R.W."/>
            <person name="Higgins S."/>
            <person name="Loffler F."/>
        </authorList>
    </citation>
    <scope>NUCLEOTIDE SEQUENCE</scope>
</reference>
<comment type="subcellular location">
    <subcellularLocation>
        <location evidence="1">Cell membrane</location>
        <topology evidence="1">Multi-pass membrane protein</topology>
    </subcellularLocation>
</comment>
<keyword evidence="5 6" id="KW-0472">Membrane</keyword>